<dbReference type="GO" id="GO:0006887">
    <property type="term" value="P:exocytosis"/>
    <property type="evidence" value="ECO:0007669"/>
    <property type="project" value="TreeGrafter"/>
</dbReference>
<dbReference type="OrthoDB" id="27109at2759"/>
<protein>
    <submittedName>
        <fullName evidence="2">SEC3-like 1</fullName>
    </submittedName>
</protein>
<dbReference type="Pfam" id="PF20654">
    <property type="entry name" value="Sec3_C-term"/>
    <property type="match status" value="1"/>
</dbReference>
<keyword evidence="3" id="KW-1185">Reference proteome</keyword>
<name>A0A433D2J3_9FUNG</name>
<dbReference type="AlphaFoldDB" id="A0A433D2J3"/>
<evidence type="ECO:0000259" key="1">
    <source>
        <dbReference type="Pfam" id="PF20654"/>
    </source>
</evidence>
<dbReference type="Proteomes" id="UP000268093">
    <property type="component" value="Unassembled WGS sequence"/>
</dbReference>
<sequence length="239" mass="28049">MSLPNSIHFTQFLTNFRLETALAPASEDSHSRRLVDAAYEKVVKTMFDSLEAIAKESDQTGDDKEQLNVHIMTIENMHHFYHEVRSHKLLVLEPWIRHSKSQYDSHLNAYIRDVIRRPLGRLLEFFEGVDNAIKTAAPEEVGYQMAYNKAQLRKVLSQFPAKEIKKSLENLYKRVDKHFSEEEGLLQVVWRGIQEEFIQQHEKMEFLIRKCYPETGMQLEFTIQDLLGMMSELARKVHL</sequence>
<gene>
    <name evidence="2" type="ORF">BC936DRAFT_148754</name>
</gene>
<dbReference type="InterPro" id="IPR048628">
    <property type="entry name" value="Sec3_C"/>
</dbReference>
<evidence type="ECO:0000313" key="2">
    <source>
        <dbReference type="EMBL" id="RUP44993.1"/>
    </source>
</evidence>
<dbReference type="GO" id="GO:0000145">
    <property type="term" value="C:exocyst"/>
    <property type="evidence" value="ECO:0007669"/>
    <property type="project" value="TreeGrafter"/>
</dbReference>
<accession>A0A433D2J3</accession>
<reference evidence="2 3" key="1">
    <citation type="journal article" date="2018" name="New Phytol.">
        <title>Phylogenomics of Endogonaceae and evolution of mycorrhizas within Mucoromycota.</title>
        <authorList>
            <person name="Chang Y."/>
            <person name="Desiro A."/>
            <person name="Na H."/>
            <person name="Sandor L."/>
            <person name="Lipzen A."/>
            <person name="Clum A."/>
            <person name="Barry K."/>
            <person name="Grigoriev I.V."/>
            <person name="Martin F.M."/>
            <person name="Stajich J.E."/>
            <person name="Smith M.E."/>
            <person name="Bonito G."/>
            <person name="Spatafora J.W."/>
        </authorList>
    </citation>
    <scope>NUCLEOTIDE SEQUENCE [LARGE SCALE GENOMIC DNA]</scope>
    <source>
        <strain evidence="2 3">GMNB39</strain>
    </source>
</reference>
<dbReference type="GO" id="GO:0005546">
    <property type="term" value="F:phosphatidylinositol-4,5-bisphosphate binding"/>
    <property type="evidence" value="ECO:0007669"/>
    <property type="project" value="TreeGrafter"/>
</dbReference>
<dbReference type="GO" id="GO:0006893">
    <property type="term" value="P:Golgi to plasma membrane transport"/>
    <property type="evidence" value="ECO:0007669"/>
    <property type="project" value="TreeGrafter"/>
</dbReference>
<dbReference type="PANTHER" id="PTHR16092">
    <property type="entry name" value="SEC3/SYNTAXIN-RELATED"/>
    <property type="match status" value="1"/>
</dbReference>
<dbReference type="PANTHER" id="PTHR16092:SF14">
    <property type="entry name" value="EXOCYST COMPLEX COMPONENT 1 ISOFORM X1"/>
    <property type="match status" value="1"/>
</dbReference>
<proteinExistence type="predicted"/>
<feature type="domain" description="Exocyst complex component Sec3 C-terminal" evidence="1">
    <location>
        <begin position="8"/>
        <end position="214"/>
    </location>
</feature>
<evidence type="ECO:0000313" key="3">
    <source>
        <dbReference type="Proteomes" id="UP000268093"/>
    </source>
</evidence>
<organism evidence="2 3">
    <name type="scientific">Jimgerdemannia flammicorona</name>
    <dbReference type="NCBI Taxonomy" id="994334"/>
    <lineage>
        <taxon>Eukaryota</taxon>
        <taxon>Fungi</taxon>
        <taxon>Fungi incertae sedis</taxon>
        <taxon>Mucoromycota</taxon>
        <taxon>Mucoromycotina</taxon>
        <taxon>Endogonomycetes</taxon>
        <taxon>Endogonales</taxon>
        <taxon>Endogonaceae</taxon>
        <taxon>Jimgerdemannia</taxon>
    </lineage>
</organism>
<dbReference type="EMBL" id="RBNI01007976">
    <property type="protein sequence ID" value="RUP44993.1"/>
    <property type="molecule type" value="Genomic_DNA"/>
</dbReference>
<dbReference type="GO" id="GO:0005886">
    <property type="term" value="C:plasma membrane"/>
    <property type="evidence" value="ECO:0007669"/>
    <property type="project" value="TreeGrafter"/>
</dbReference>
<comment type="caution">
    <text evidence="2">The sequence shown here is derived from an EMBL/GenBank/DDBJ whole genome shotgun (WGS) entry which is preliminary data.</text>
</comment>